<dbReference type="OrthoDB" id="3724496at2"/>
<dbReference type="Proteomes" id="UP000246018">
    <property type="component" value="Unassembled WGS sequence"/>
</dbReference>
<sequence>MAVDITVRGSFRAFRKPERAVVHLVVGLEGADAAHVYHGVTGQVATVTALVRELHDPEHGPVTWWASDQLRTWASRPWNQDGKQLPLVHHAHVDLQVKFAEFGALGSWLGKLAEIEGANVRQIEWALTDVHRRQLVREVRAAAVKDAQERAQAYADALGLGPVRLASLADAGMLAPGLHPVGGEEMAMARAMAPGDSGVPISFAPEDVSVTADVDARFTAGDPTMGS</sequence>
<proteinExistence type="predicted"/>
<dbReference type="EMBL" id="QDGZ01000002">
    <property type="protein sequence ID" value="PVG83667.1"/>
    <property type="molecule type" value="Genomic_DNA"/>
</dbReference>
<keyword evidence="2" id="KW-1185">Reference proteome</keyword>
<dbReference type="InterPro" id="IPR007497">
    <property type="entry name" value="SIMPL/DUF541"/>
</dbReference>
<dbReference type="RefSeq" id="WP_116571141.1">
    <property type="nucleotide sequence ID" value="NZ_QDGZ01000002.1"/>
</dbReference>
<evidence type="ECO:0000313" key="2">
    <source>
        <dbReference type="Proteomes" id="UP000246018"/>
    </source>
</evidence>
<dbReference type="Gene3D" id="3.30.70.2970">
    <property type="entry name" value="Protein of unknown function (DUF541), domain 2"/>
    <property type="match status" value="1"/>
</dbReference>
<gene>
    <name evidence="1" type="ORF">DDE18_04905</name>
</gene>
<dbReference type="AlphaFoldDB" id="A0A2T8FD82"/>
<dbReference type="Pfam" id="PF04402">
    <property type="entry name" value="SIMPL"/>
    <property type="match status" value="1"/>
</dbReference>
<name>A0A2T8FD82_9ACTN</name>
<organism evidence="1 2">
    <name type="scientific">Nocardioides gansuensis</name>
    <dbReference type="NCBI Taxonomy" id="2138300"/>
    <lineage>
        <taxon>Bacteria</taxon>
        <taxon>Bacillati</taxon>
        <taxon>Actinomycetota</taxon>
        <taxon>Actinomycetes</taxon>
        <taxon>Propionibacteriales</taxon>
        <taxon>Nocardioidaceae</taxon>
        <taxon>Nocardioides</taxon>
    </lineage>
</organism>
<accession>A0A2T8FD82</accession>
<protein>
    <submittedName>
        <fullName evidence="1">SIMPL domain-containing protein</fullName>
    </submittedName>
</protein>
<comment type="caution">
    <text evidence="1">The sequence shown here is derived from an EMBL/GenBank/DDBJ whole genome shotgun (WGS) entry which is preliminary data.</text>
</comment>
<reference evidence="1 2" key="1">
    <citation type="submission" date="2018-04" db="EMBL/GenBank/DDBJ databases">
        <title>Genome of Nocardioides gansuensis WSJ-1.</title>
        <authorList>
            <person name="Wu S."/>
            <person name="Wang G."/>
        </authorList>
    </citation>
    <scope>NUCLEOTIDE SEQUENCE [LARGE SCALE GENOMIC DNA]</scope>
    <source>
        <strain evidence="1 2">WSJ-1</strain>
    </source>
</reference>
<dbReference type="Gene3D" id="3.30.110.170">
    <property type="entry name" value="Protein of unknown function (DUF541), domain 1"/>
    <property type="match status" value="1"/>
</dbReference>
<evidence type="ECO:0000313" key="1">
    <source>
        <dbReference type="EMBL" id="PVG83667.1"/>
    </source>
</evidence>